<dbReference type="GeneID" id="24796964"/>
<dbReference type="EMBL" id="CP009552">
    <property type="protein sequence ID" value="AIY89417.1"/>
    <property type="molecule type" value="Genomic_DNA"/>
</dbReference>
<dbReference type="Proteomes" id="UP000030624">
    <property type="component" value="Chromosome"/>
</dbReference>
<sequence>MPLQFSKFLKKVSVEVVVGRLSYQVEAMDKGKFSEEFVEKSAVIYFTDDFAKKNGFREGDIVKVTAKGRSVNLKVLISDTAPEDGAFMPNSIYSSYLTDFDDFKRFQATIEPVEGSVTKPEEIMQKVLT</sequence>
<dbReference type="RefSeq" id="WP_048090666.1">
    <property type="nucleotide sequence ID" value="NZ_CP009552.1"/>
</dbReference>
<dbReference type="HOGENOM" id="CLU_2055928_0_0_2"/>
<dbReference type="STRING" id="565033.GACE_0360"/>
<protein>
    <submittedName>
        <fullName evidence="2">Formylmethanofuran dehydrogenase subunit D</fullName>
    </submittedName>
</protein>
<dbReference type="InterPro" id="IPR009010">
    <property type="entry name" value="Asp_de-COase-like_dom_sf"/>
</dbReference>
<dbReference type="eggNOG" id="arCOG02674">
    <property type="taxonomic scope" value="Archaea"/>
</dbReference>
<dbReference type="GO" id="GO:0016491">
    <property type="term" value="F:oxidoreductase activity"/>
    <property type="evidence" value="ECO:0007669"/>
    <property type="project" value="InterPro"/>
</dbReference>
<accession>A0A0A7GER2</accession>
<dbReference type="GO" id="GO:0043546">
    <property type="term" value="F:molybdopterin cofactor binding"/>
    <property type="evidence" value="ECO:0007669"/>
    <property type="project" value="InterPro"/>
</dbReference>
<proteinExistence type="predicted"/>
<evidence type="ECO:0000259" key="1">
    <source>
        <dbReference type="Pfam" id="PF01568"/>
    </source>
</evidence>
<dbReference type="AlphaFoldDB" id="A0A0A7GER2"/>
<gene>
    <name evidence="2" type="ORF">GACE_0360</name>
</gene>
<dbReference type="InterPro" id="IPR006657">
    <property type="entry name" value="MoPterin_dinucl-bd_dom"/>
</dbReference>
<dbReference type="KEGG" id="gac:GACE_0360"/>
<organism evidence="2 3">
    <name type="scientific">Geoglobus acetivorans</name>
    <dbReference type="NCBI Taxonomy" id="565033"/>
    <lineage>
        <taxon>Archaea</taxon>
        <taxon>Methanobacteriati</taxon>
        <taxon>Methanobacteriota</taxon>
        <taxon>Archaeoglobi</taxon>
        <taxon>Archaeoglobales</taxon>
        <taxon>Archaeoglobaceae</taxon>
        <taxon>Geoglobus</taxon>
    </lineage>
</organism>
<dbReference type="Gene3D" id="2.40.40.20">
    <property type="match status" value="1"/>
</dbReference>
<evidence type="ECO:0000313" key="3">
    <source>
        <dbReference type="Proteomes" id="UP000030624"/>
    </source>
</evidence>
<evidence type="ECO:0000313" key="2">
    <source>
        <dbReference type="EMBL" id="AIY89417.1"/>
    </source>
</evidence>
<reference evidence="2 3" key="1">
    <citation type="journal article" date="2015" name="Appl. Environ. Microbiol.">
        <title>The Geoglobus acetivorans genome: Fe(III) reduction, acetate utilization, autotrophic growth, and degradation of aromatic compounds in a hyperthermophilic archaeon.</title>
        <authorList>
            <person name="Mardanov A.V."/>
            <person name="Slododkina G.B."/>
            <person name="Slobodkin A.I."/>
            <person name="Beletsky A.V."/>
            <person name="Gavrilov S.N."/>
            <person name="Kublanov I.V."/>
            <person name="Bonch-Osmolovskaya E.A."/>
            <person name="Skryabin K.G."/>
            <person name="Ravin N.V."/>
        </authorList>
    </citation>
    <scope>NUCLEOTIDE SEQUENCE [LARGE SCALE GENOMIC DNA]</scope>
    <source>
        <strain evidence="2 3">SBH6</strain>
    </source>
</reference>
<name>A0A0A7GER2_GEOAI</name>
<dbReference type="SUPFAM" id="SSF50692">
    <property type="entry name" value="ADC-like"/>
    <property type="match status" value="1"/>
</dbReference>
<feature type="domain" description="Molybdopterin dinucleotide-binding" evidence="1">
    <location>
        <begin position="20"/>
        <end position="94"/>
    </location>
</feature>
<dbReference type="Pfam" id="PF01568">
    <property type="entry name" value="Molydop_binding"/>
    <property type="match status" value="1"/>
</dbReference>